<dbReference type="Pfam" id="PF07980">
    <property type="entry name" value="SusD_RagB"/>
    <property type="match status" value="1"/>
</dbReference>
<evidence type="ECO:0000313" key="8">
    <source>
        <dbReference type="EMBL" id="SHF39454.1"/>
    </source>
</evidence>
<dbReference type="SUPFAM" id="SSF48452">
    <property type="entry name" value="TPR-like"/>
    <property type="match status" value="1"/>
</dbReference>
<sequence>MKTYYFNIFLLLLAVSFWGCKKDLLNVQDPNNVNEENFYKTANDAVLATNSVYGSMYRKDNFGWVYIWESVLTDDERWDSEGSPALYGGVASGIETALGSNSYVRRVWNASYATIARANVAIAKIPGIEMDEALKNRLLAECRFFRAFMYQRLLMRYGDVPLMTKLPSDDVLLPSRAAKAEVLKLVFDDLNFAAQYLPKEHTGVDIGRVKKGAALVLKARVEMSNQMWTAAAASAKACLDLNYGLNNSYSDLFNKPGTENLPESLFEIQWGNNAGDFGSQINTRYTDNGEATSAPGGWNWGQVLQNLVNEYDNADGTPFVLGNRDVRTDLTQYQNRDPRMAATINYAGSDYFGIPWKRTWTPTMYGWKKYTISNEVLNTLPKNTIPYNWIVLRNAEAYLSYAEAQNEAVGPDPSVYAAIKEIRKRAGLTNPDLALGLTKDAMRDKIRHERRVELAGESARFEDLVRWKTLKSALENKHLGNPGVNWIISNWADFRYLWPIPQQERDLNKNLTQNTGY</sequence>
<evidence type="ECO:0000256" key="4">
    <source>
        <dbReference type="ARBA" id="ARBA00023136"/>
    </source>
</evidence>
<dbReference type="RefSeq" id="WP_073231383.1">
    <property type="nucleotide sequence ID" value="NZ_FQUQ01000002.1"/>
</dbReference>
<dbReference type="Pfam" id="PF14322">
    <property type="entry name" value="SusD-like_3"/>
    <property type="match status" value="1"/>
</dbReference>
<dbReference type="InterPro" id="IPR033985">
    <property type="entry name" value="SusD-like_N"/>
</dbReference>
<evidence type="ECO:0000256" key="1">
    <source>
        <dbReference type="ARBA" id="ARBA00004442"/>
    </source>
</evidence>
<keyword evidence="4" id="KW-0472">Membrane</keyword>
<protein>
    <submittedName>
        <fullName evidence="8">Starch-binding associating with outer membrane</fullName>
    </submittedName>
</protein>
<gene>
    <name evidence="8" type="ORF">SAMN04488522_1021104</name>
</gene>
<dbReference type="STRING" id="288992.SAMN04488522_1021104"/>
<name>A0A1M5BAC5_9SPHI</name>
<feature type="domain" description="RagB/SusD" evidence="6">
    <location>
        <begin position="262"/>
        <end position="517"/>
    </location>
</feature>
<dbReference type="InterPro" id="IPR011990">
    <property type="entry name" value="TPR-like_helical_dom_sf"/>
</dbReference>
<evidence type="ECO:0000259" key="7">
    <source>
        <dbReference type="Pfam" id="PF14322"/>
    </source>
</evidence>
<evidence type="ECO:0000259" key="6">
    <source>
        <dbReference type="Pfam" id="PF07980"/>
    </source>
</evidence>
<proteinExistence type="inferred from homology"/>
<organism evidence="8 9">
    <name type="scientific">Pedobacter caeni</name>
    <dbReference type="NCBI Taxonomy" id="288992"/>
    <lineage>
        <taxon>Bacteria</taxon>
        <taxon>Pseudomonadati</taxon>
        <taxon>Bacteroidota</taxon>
        <taxon>Sphingobacteriia</taxon>
        <taxon>Sphingobacteriales</taxon>
        <taxon>Sphingobacteriaceae</taxon>
        <taxon>Pedobacter</taxon>
    </lineage>
</organism>
<dbReference type="EMBL" id="FQUQ01000002">
    <property type="protein sequence ID" value="SHF39454.1"/>
    <property type="molecule type" value="Genomic_DNA"/>
</dbReference>
<comment type="subcellular location">
    <subcellularLocation>
        <location evidence="1">Cell outer membrane</location>
    </subcellularLocation>
</comment>
<keyword evidence="5" id="KW-0998">Cell outer membrane</keyword>
<dbReference type="Gene3D" id="1.25.40.390">
    <property type="match status" value="1"/>
</dbReference>
<keyword evidence="9" id="KW-1185">Reference proteome</keyword>
<dbReference type="OrthoDB" id="5694214at2"/>
<evidence type="ECO:0000256" key="5">
    <source>
        <dbReference type="ARBA" id="ARBA00023237"/>
    </source>
</evidence>
<keyword evidence="3" id="KW-0732">Signal</keyword>
<feature type="domain" description="SusD-like N-terminal" evidence="7">
    <location>
        <begin position="38"/>
        <end position="221"/>
    </location>
</feature>
<evidence type="ECO:0000256" key="2">
    <source>
        <dbReference type="ARBA" id="ARBA00006275"/>
    </source>
</evidence>
<dbReference type="Proteomes" id="UP000184287">
    <property type="component" value="Unassembled WGS sequence"/>
</dbReference>
<dbReference type="InterPro" id="IPR012944">
    <property type="entry name" value="SusD_RagB_dom"/>
</dbReference>
<dbReference type="GO" id="GO:0009279">
    <property type="term" value="C:cell outer membrane"/>
    <property type="evidence" value="ECO:0007669"/>
    <property type="project" value="UniProtKB-SubCell"/>
</dbReference>
<evidence type="ECO:0000256" key="3">
    <source>
        <dbReference type="ARBA" id="ARBA00022729"/>
    </source>
</evidence>
<reference evidence="9" key="1">
    <citation type="submission" date="2016-11" db="EMBL/GenBank/DDBJ databases">
        <authorList>
            <person name="Varghese N."/>
            <person name="Submissions S."/>
        </authorList>
    </citation>
    <scope>NUCLEOTIDE SEQUENCE [LARGE SCALE GENOMIC DNA]</scope>
    <source>
        <strain evidence="9">DSM 16990</strain>
    </source>
</reference>
<comment type="similarity">
    <text evidence="2">Belongs to the SusD family.</text>
</comment>
<evidence type="ECO:0000313" key="9">
    <source>
        <dbReference type="Proteomes" id="UP000184287"/>
    </source>
</evidence>
<accession>A0A1M5BAC5</accession>
<dbReference type="AlphaFoldDB" id="A0A1M5BAC5"/>